<evidence type="ECO:0000256" key="1">
    <source>
        <dbReference type="SAM" id="Phobius"/>
    </source>
</evidence>
<dbReference type="RefSeq" id="WP_146905755.1">
    <property type="nucleotide sequence ID" value="NZ_BJYS01000067.1"/>
</dbReference>
<accession>A0A512B685</accession>
<name>A0A512B685_9BACT</name>
<evidence type="ECO:0000313" key="2">
    <source>
        <dbReference type="EMBL" id="GEO07474.1"/>
    </source>
</evidence>
<reference evidence="2 3" key="1">
    <citation type="submission" date="2019-07" db="EMBL/GenBank/DDBJ databases">
        <title>Whole genome shotgun sequence of Adhaeribacter aerolatus NBRC 106133.</title>
        <authorList>
            <person name="Hosoyama A."/>
            <person name="Uohara A."/>
            <person name="Ohji S."/>
            <person name="Ichikawa N."/>
        </authorList>
    </citation>
    <scope>NUCLEOTIDE SEQUENCE [LARGE SCALE GENOMIC DNA]</scope>
    <source>
        <strain evidence="2 3">NBRC 106133</strain>
    </source>
</reference>
<proteinExistence type="predicted"/>
<sequence length="226" mass="25289">MLLLPVQKYFSFLPLFNGTLTGPIGATFGGIATPLLLLAGILILFEAVRERRQATLVQQSALATDKEKVHAEVATRYILELFTLFKQENDKFSPEEVEKALKTISDTHQNYHNGQIAPLIFTSHLRYLLNTSAVGQHLHHIARLLTHLIKVVRSKQAVLSAEDYGLMLSFLDGFHTAIFPQLKALVQLNQTCDLCGTNPYEYFGGKDQIRALNKALASINIKPYKL</sequence>
<keyword evidence="1" id="KW-1133">Transmembrane helix</keyword>
<feature type="transmembrane region" description="Helical" evidence="1">
    <location>
        <begin position="20"/>
        <end position="45"/>
    </location>
</feature>
<protein>
    <submittedName>
        <fullName evidence="2">Uncharacterized protein</fullName>
    </submittedName>
</protein>
<comment type="caution">
    <text evidence="2">The sequence shown here is derived from an EMBL/GenBank/DDBJ whole genome shotgun (WGS) entry which is preliminary data.</text>
</comment>
<dbReference type="EMBL" id="BJYS01000067">
    <property type="protein sequence ID" value="GEO07474.1"/>
    <property type="molecule type" value="Genomic_DNA"/>
</dbReference>
<keyword evidence="1" id="KW-0812">Transmembrane</keyword>
<dbReference type="AlphaFoldDB" id="A0A512B685"/>
<organism evidence="2 3">
    <name type="scientific">Adhaeribacter aerolatus</name>
    <dbReference type="NCBI Taxonomy" id="670289"/>
    <lineage>
        <taxon>Bacteria</taxon>
        <taxon>Pseudomonadati</taxon>
        <taxon>Bacteroidota</taxon>
        <taxon>Cytophagia</taxon>
        <taxon>Cytophagales</taxon>
        <taxon>Hymenobacteraceae</taxon>
        <taxon>Adhaeribacter</taxon>
    </lineage>
</organism>
<keyword evidence="3" id="KW-1185">Reference proteome</keyword>
<gene>
    <name evidence="2" type="ORF">AAE02nite_51380</name>
</gene>
<keyword evidence="1" id="KW-0472">Membrane</keyword>
<dbReference type="Proteomes" id="UP000321532">
    <property type="component" value="Unassembled WGS sequence"/>
</dbReference>
<evidence type="ECO:0000313" key="3">
    <source>
        <dbReference type="Proteomes" id="UP000321532"/>
    </source>
</evidence>